<keyword evidence="1" id="KW-0472">Membrane</keyword>
<dbReference type="Proteomes" id="UP000053349">
    <property type="component" value="Unassembled WGS sequence"/>
</dbReference>
<keyword evidence="1" id="KW-0812">Transmembrane</keyword>
<proteinExistence type="predicted"/>
<comment type="caution">
    <text evidence="2">The sequence shown here is derived from an EMBL/GenBank/DDBJ whole genome shotgun (WGS) entry which is preliminary data.</text>
</comment>
<gene>
    <name evidence="2" type="ORF">ABR64_02230</name>
</gene>
<dbReference type="AlphaFoldDB" id="A0A0R2NY54"/>
<feature type="transmembrane region" description="Helical" evidence="1">
    <location>
        <begin position="7"/>
        <end position="30"/>
    </location>
</feature>
<evidence type="ECO:0008006" key="4">
    <source>
        <dbReference type="Google" id="ProtNLM"/>
    </source>
</evidence>
<evidence type="ECO:0000256" key="1">
    <source>
        <dbReference type="SAM" id="Phobius"/>
    </source>
</evidence>
<keyword evidence="1" id="KW-1133">Transmembrane helix</keyword>
<dbReference type="EMBL" id="LIAW01000347">
    <property type="protein sequence ID" value="KRO30751.1"/>
    <property type="molecule type" value="Genomic_DNA"/>
</dbReference>
<accession>A0A0R2NY54</accession>
<name>A0A0R2NY54_9ACTN</name>
<reference evidence="2 3" key="1">
    <citation type="submission" date="2015-10" db="EMBL/GenBank/DDBJ databases">
        <title>Metagenome-Assembled Genomes uncover a global brackish microbiome.</title>
        <authorList>
            <person name="Hugerth L.W."/>
            <person name="Larsson J."/>
            <person name="Alneberg J."/>
            <person name="Lindh M.V."/>
            <person name="Legrand C."/>
            <person name="Pinhassi J."/>
            <person name="Andersson A.F."/>
        </authorList>
    </citation>
    <scope>NUCLEOTIDE SEQUENCE [LARGE SCALE GENOMIC DNA]</scope>
    <source>
        <strain evidence="2">BACL2 MAG-121001-bin67</strain>
    </source>
</reference>
<evidence type="ECO:0000313" key="3">
    <source>
        <dbReference type="Proteomes" id="UP000053349"/>
    </source>
</evidence>
<organism evidence="2 3">
    <name type="scientific">Actinobacteria bacterium BACL2 MAG-121001-bin67</name>
    <dbReference type="NCBI Taxonomy" id="1655572"/>
    <lineage>
        <taxon>Bacteria</taxon>
        <taxon>Bacillati</taxon>
        <taxon>Actinomycetota</taxon>
        <taxon>Actinomycetes</taxon>
        <taxon>Actinomycetes incertae sedis</taxon>
        <taxon>ac1 cluster</taxon>
    </lineage>
</organism>
<feature type="transmembrane region" description="Helical" evidence="1">
    <location>
        <begin position="42"/>
        <end position="65"/>
    </location>
</feature>
<sequence>MRRLPLIRIGLAFALSPLLIAFIASLFQGGSIWDETGAGASLWYFFFTLPVGFLIILIGLIALIIRRVRKRDIT</sequence>
<protein>
    <recommendedName>
        <fullName evidence="4">DUF3955 domain-containing protein</fullName>
    </recommendedName>
</protein>
<evidence type="ECO:0000313" key="2">
    <source>
        <dbReference type="EMBL" id="KRO30751.1"/>
    </source>
</evidence>